<dbReference type="Gene3D" id="2.120.10.80">
    <property type="entry name" value="Kelch-type beta propeller"/>
    <property type="match status" value="2"/>
</dbReference>
<sequence>MYWTVKVDGGPRRVNHASVAIGSDIYSFGGYCSGVVYDGTQPIDVYVLHTDNFRWSRVDVDGEDYNDSSTQLLTAPYQRYGHTVVEYSGKAFLWGGRNDDYGACNKMHAFDPCKRQWSSLNCEGKPPPARDGHSACVNGDMMYVFGGYEESSRRYSSETYAFNFETSRWCQVITTGEPPEWRDFHTSCIIDNSMYVFGGRSDEMVEFQASSEFYCNKLRRLDLRSNIWSEVKVVSEQPSGRRSHTAWTHGGRMYIFGGYLGTTNEHFNDLWEFNPKTLRWKQLFPVGVAPSPRRRHCTIVVNDQVFLFGGTTPVTSKKVDASLSGLSELADLHILDYSPSLKTLSAMAVLKNGLQKPFSYVLPYDLRLIL</sequence>
<dbReference type="GO" id="GO:0003682">
    <property type="term" value="F:chromatin binding"/>
    <property type="evidence" value="ECO:0007669"/>
    <property type="project" value="InterPro"/>
</dbReference>
<reference evidence="2" key="1">
    <citation type="submission" date="2016-03" db="UniProtKB">
        <authorList>
            <consortium name="WormBaseParasite"/>
        </authorList>
    </citation>
    <scope>IDENTIFICATION</scope>
</reference>
<dbReference type="WBParaSite" id="SMUV_0000307901-mRNA-1">
    <property type="protein sequence ID" value="SMUV_0000307901-mRNA-1"/>
    <property type="gene ID" value="SMUV_0000307901"/>
</dbReference>
<dbReference type="STRING" id="451379.A0A0N5AFL9"/>
<dbReference type="Pfam" id="PF24681">
    <property type="entry name" value="Kelch_KLHDC2_KLHL20_DRC7"/>
    <property type="match status" value="1"/>
</dbReference>
<dbReference type="PANTHER" id="PTHR46461:SF1">
    <property type="entry name" value="KELCH DOMAIN-CONTAINING PROTEIN 3"/>
    <property type="match status" value="1"/>
</dbReference>
<name>A0A0N5AFL9_9BILA</name>
<organism evidence="1 2">
    <name type="scientific">Syphacia muris</name>
    <dbReference type="NCBI Taxonomy" id="451379"/>
    <lineage>
        <taxon>Eukaryota</taxon>
        <taxon>Metazoa</taxon>
        <taxon>Ecdysozoa</taxon>
        <taxon>Nematoda</taxon>
        <taxon>Chromadorea</taxon>
        <taxon>Rhabditida</taxon>
        <taxon>Spirurina</taxon>
        <taxon>Oxyuridomorpha</taxon>
        <taxon>Oxyuroidea</taxon>
        <taxon>Oxyuridae</taxon>
        <taxon>Syphacia</taxon>
    </lineage>
</organism>
<dbReference type="AlphaFoldDB" id="A0A0N5AFL9"/>
<keyword evidence="1" id="KW-1185">Reference proteome</keyword>
<evidence type="ECO:0000313" key="2">
    <source>
        <dbReference type="WBParaSite" id="SMUV_0000307901-mRNA-1"/>
    </source>
</evidence>
<proteinExistence type="predicted"/>
<dbReference type="GO" id="GO:0005737">
    <property type="term" value="C:cytoplasm"/>
    <property type="evidence" value="ECO:0007669"/>
    <property type="project" value="TreeGrafter"/>
</dbReference>
<dbReference type="SUPFAM" id="SSF117281">
    <property type="entry name" value="Kelch motif"/>
    <property type="match status" value="2"/>
</dbReference>
<accession>A0A0N5AFL9</accession>
<dbReference type="PANTHER" id="PTHR46461">
    <property type="entry name" value="KELCH DOMAIN-CONTAINING PROTEIN 3"/>
    <property type="match status" value="1"/>
</dbReference>
<dbReference type="FunFam" id="2.120.10.80:FF:000134">
    <property type="entry name" value="Kelch domain-containing protein, putative"/>
    <property type="match status" value="1"/>
</dbReference>
<dbReference type="InterPro" id="IPR015915">
    <property type="entry name" value="Kelch-typ_b-propeller"/>
</dbReference>
<protein>
    <submittedName>
        <fullName evidence="2">Kelch domain-containing protein 10</fullName>
    </submittedName>
</protein>
<evidence type="ECO:0000313" key="1">
    <source>
        <dbReference type="Proteomes" id="UP000046393"/>
    </source>
</evidence>
<dbReference type="Proteomes" id="UP000046393">
    <property type="component" value="Unplaced"/>
</dbReference>
<dbReference type="InterPro" id="IPR052637">
    <property type="entry name" value="KLHDC3-like"/>
</dbReference>